<dbReference type="OrthoDB" id="9801517at2"/>
<sequence length="61" mass="6949">MTLTWNSWLKWRLEADAAPEEVERRLWADLPLHLHNSGRAAAGPNVAEWAFALEGMVPKHT</sequence>
<proteinExistence type="predicted"/>
<reference evidence="1 2" key="1">
    <citation type="submission" date="2019-11" db="EMBL/GenBank/DDBJ databases">
        <authorList>
            <person name="Dong K."/>
        </authorList>
    </citation>
    <scope>NUCLEOTIDE SEQUENCE [LARGE SCALE GENOMIC DNA]</scope>
    <source>
        <strain evidence="1 2">NBRC 111993</strain>
    </source>
</reference>
<dbReference type="AlphaFoldDB" id="A0A6L6JHJ8"/>
<evidence type="ECO:0000313" key="2">
    <source>
        <dbReference type="Proteomes" id="UP000478183"/>
    </source>
</evidence>
<accession>A0A6L6JHJ8</accession>
<dbReference type="EMBL" id="WMIE01000031">
    <property type="protein sequence ID" value="MTH80179.1"/>
    <property type="molecule type" value="Genomic_DNA"/>
</dbReference>
<dbReference type="Proteomes" id="UP000478183">
    <property type="component" value="Unassembled WGS sequence"/>
</dbReference>
<keyword evidence="2" id="KW-1185">Reference proteome</keyword>
<organism evidence="1 2">
    <name type="scientific">Paracoccus aestuariivivens</name>
    <dbReference type="NCBI Taxonomy" id="1820333"/>
    <lineage>
        <taxon>Bacteria</taxon>
        <taxon>Pseudomonadati</taxon>
        <taxon>Pseudomonadota</taxon>
        <taxon>Alphaproteobacteria</taxon>
        <taxon>Rhodobacterales</taxon>
        <taxon>Paracoccaceae</taxon>
        <taxon>Paracoccus</taxon>
    </lineage>
</organism>
<evidence type="ECO:0000313" key="1">
    <source>
        <dbReference type="EMBL" id="MTH80179.1"/>
    </source>
</evidence>
<protein>
    <submittedName>
        <fullName evidence="1">Uncharacterized protein</fullName>
    </submittedName>
</protein>
<gene>
    <name evidence="1" type="ORF">GL286_21005</name>
</gene>
<comment type="caution">
    <text evidence="1">The sequence shown here is derived from an EMBL/GenBank/DDBJ whole genome shotgun (WGS) entry which is preliminary data.</text>
</comment>
<dbReference type="RefSeq" id="WP_155097530.1">
    <property type="nucleotide sequence ID" value="NZ_WMIE01000031.1"/>
</dbReference>
<name>A0A6L6JHJ8_9RHOB</name>